<sequence>MALSDDQAMALLSAGVLLGRAPDVLSDFEHRLVSEVHGRWREHRREAVITDAEWPPLAAAIEAMRAAVAAGGDRVAVQPRLRSIGRAA</sequence>
<reference evidence="1 2" key="1">
    <citation type="submission" date="2022-09" db="EMBL/GenBank/DDBJ databases">
        <title>New species of Phenylobacterium.</title>
        <authorList>
            <person name="Mieszkin S."/>
        </authorList>
    </citation>
    <scope>NUCLEOTIDE SEQUENCE [LARGE SCALE GENOMIC DNA]</scope>
    <source>
        <strain evidence="1 2">HK31-G</strain>
    </source>
</reference>
<accession>A0ABW6CKC4</accession>
<comment type="caution">
    <text evidence="1">The sequence shown here is derived from an EMBL/GenBank/DDBJ whole genome shotgun (WGS) entry which is preliminary data.</text>
</comment>
<gene>
    <name evidence="1" type="ORF">OCL97_05145</name>
</gene>
<keyword evidence="2" id="KW-1185">Reference proteome</keyword>
<evidence type="ECO:0000313" key="2">
    <source>
        <dbReference type="Proteomes" id="UP001598130"/>
    </source>
</evidence>
<evidence type="ECO:0000313" key="1">
    <source>
        <dbReference type="EMBL" id="MFD3263354.1"/>
    </source>
</evidence>
<protein>
    <submittedName>
        <fullName evidence="1">Uncharacterized protein</fullName>
    </submittedName>
</protein>
<dbReference type="Proteomes" id="UP001598130">
    <property type="component" value="Unassembled WGS sequence"/>
</dbReference>
<dbReference type="RefSeq" id="WP_377368196.1">
    <property type="nucleotide sequence ID" value="NZ_JAOTJD010000006.1"/>
</dbReference>
<name>A0ABW6CKC4_9CAUL</name>
<organism evidence="1 2">
    <name type="scientific">Phenylobacterium ferrooxidans</name>
    <dbReference type="NCBI Taxonomy" id="2982689"/>
    <lineage>
        <taxon>Bacteria</taxon>
        <taxon>Pseudomonadati</taxon>
        <taxon>Pseudomonadota</taxon>
        <taxon>Alphaproteobacteria</taxon>
        <taxon>Caulobacterales</taxon>
        <taxon>Caulobacteraceae</taxon>
        <taxon>Phenylobacterium</taxon>
    </lineage>
</organism>
<dbReference type="EMBL" id="JAOTJD010000006">
    <property type="protein sequence ID" value="MFD3263354.1"/>
    <property type="molecule type" value="Genomic_DNA"/>
</dbReference>
<proteinExistence type="predicted"/>